<keyword evidence="12" id="KW-1185">Reference proteome</keyword>
<dbReference type="InterPro" id="IPR036409">
    <property type="entry name" value="Aldolase_II/adducin_N_sf"/>
</dbReference>
<dbReference type="Proteomes" id="UP001597362">
    <property type="component" value="Unassembled WGS sequence"/>
</dbReference>
<evidence type="ECO:0000259" key="10">
    <source>
        <dbReference type="SMART" id="SM01007"/>
    </source>
</evidence>
<proteinExistence type="inferred from homology"/>
<keyword evidence="8" id="KW-0119">Carbohydrate metabolism</keyword>
<keyword evidence="7 11" id="KW-0413">Isomerase</keyword>
<evidence type="ECO:0000313" key="12">
    <source>
        <dbReference type="Proteomes" id="UP001597362"/>
    </source>
</evidence>
<evidence type="ECO:0000256" key="9">
    <source>
        <dbReference type="NCBIfam" id="TIGR00760"/>
    </source>
</evidence>
<sequence length="235" mass="26103">MNSTINRLKESVLEANLALPKYKLVTFTWGNVSAIDRESGYVVIKPSGVTYDQLTKDNMVVVDLQGNIIEGSYKPSSDTPTHVALYRAFPGVGGIVHTHSPWATSWAQAAKSLPALGTTHADYFYGEIPCTRAMTEQEINGAYEEETGNVIIETFDNRDPLQTPGVLVHSHAPFAWGKDVDEAVHNAVVLEEVAKMATRTFMINPNIREMQSVLLDRHFLRKHGVNAYYGQEESH</sequence>
<reference evidence="12" key="1">
    <citation type="journal article" date="2019" name="Int. J. Syst. Evol. Microbiol.">
        <title>The Global Catalogue of Microorganisms (GCM) 10K type strain sequencing project: providing services to taxonomists for standard genome sequencing and annotation.</title>
        <authorList>
            <consortium name="The Broad Institute Genomics Platform"/>
            <consortium name="The Broad Institute Genome Sequencing Center for Infectious Disease"/>
            <person name="Wu L."/>
            <person name="Ma J."/>
        </authorList>
    </citation>
    <scope>NUCLEOTIDE SEQUENCE [LARGE SCALE GENOMIC DNA]</scope>
    <source>
        <strain evidence="12">GH52</strain>
    </source>
</reference>
<evidence type="ECO:0000256" key="7">
    <source>
        <dbReference type="ARBA" id="ARBA00023235"/>
    </source>
</evidence>
<feature type="domain" description="Class II aldolase/adducin N-terminal" evidence="10">
    <location>
        <begin position="10"/>
        <end position="198"/>
    </location>
</feature>
<dbReference type="NCBIfam" id="NF006047">
    <property type="entry name" value="PRK08193.1"/>
    <property type="match status" value="1"/>
</dbReference>
<dbReference type="GO" id="GO:0008742">
    <property type="term" value="F:L-ribulose-phosphate 4-epimerase activity"/>
    <property type="evidence" value="ECO:0007669"/>
    <property type="project" value="UniProtKB-EC"/>
</dbReference>
<name>A0ABW4YQS7_9BACL</name>
<dbReference type="Pfam" id="PF00596">
    <property type="entry name" value="Aldolase_II"/>
    <property type="match status" value="1"/>
</dbReference>
<dbReference type="Gene3D" id="3.40.225.10">
    <property type="entry name" value="Class II aldolase/adducin N-terminal domain"/>
    <property type="match status" value="1"/>
</dbReference>
<dbReference type="RefSeq" id="WP_377775346.1">
    <property type="nucleotide sequence ID" value="NZ_JBHUHO010000048.1"/>
</dbReference>
<evidence type="ECO:0000256" key="6">
    <source>
        <dbReference type="ARBA" id="ARBA00022833"/>
    </source>
</evidence>
<protein>
    <recommendedName>
        <fullName evidence="4 9">L-ribulose-5-phosphate 4-epimerase</fullName>
        <ecNumber evidence="4 9">5.1.3.4</ecNumber>
    </recommendedName>
</protein>
<dbReference type="PANTHER" id="PTHR22789:SF8">
    <property type="entry name" value="L-RIBULOSE-5-PHOSPHATE 4-EPIMERASE SGBE"/>
    <property type="match status" value="1"/>
</dbReference>
<keyword evidence="5" id="KW-0479">Metal-binding</keyword>
<evidence type="ECO:0000256" key="8">
    <source>
        <dbReference type="ARBA" id="ARBA00023277"/>
    </source>
</evidence>
<accession>A0ABW4YQS7</accession>
<evidence type="ECO:0000256" key="4">
    <source>
        <dbReference type="ARBA" id="ARBA00013186"/>
    </source>
</evidence>
<dbReference type="NCBIfam" id="NF009003">
    <property type="entry name" value="PRK12348.1"/>
    <property type="match status" value="1"/>
</dbReference>
<evidence type="ECO:0000313" key="11">
    <source>
        <dbReference type="EMBL" id="MFD2117927.1"/>
    </source>
</evidence>
<comment type="caution">
    <text evidence="11">The sequence shown here is derived from an EMBL/GenBank/DDBJ whole genome shotgun (WGS) entry which is preliminary data.</text>
</comment>
<dbReference type="EC" id="5.1.3.4" evidence="4 9"/>
<evidence type="ECO:0000256" key="5">
    <source>
        <dbReference type="ARBA" id="ARBA00022723"/>
    </source>
</evidence>
<gene>
    <name evidence="11" type="primary">araD</name>
    <name evidence="11" type="ORF">ACFSJH_19525</name>
</gene>
<dbReference type="EMBL" id="JBHUHO010000048">
    <property type="protein sequence ID" value="MFD2117927.1"/>
    <property type="molecule type" value="Genomic_DNA"/>
</dbReference>
<organism evidence="11 12">
    <name type="scientific">Paenibacillus yanchengensis</name>
    <dbReference type="NCBI Taxonomy" id="2035833"/>
    <lineage>
        <taxon>Bacteria</taxon>
        <taxon>Bacillati</taxon>
        <taxon>Bacillota</taxon>
        <taxon>Bacilli</taxon>
        <taxon>Bacillales</taxon>
        <taxon>Paenibacillaceae</taxon>
        <taxon>Paenibacillus</taxon>
    </lineage>
</organism>
<dbReference type="InterPro" id="IPR001303">
    <property type="entry name" value="Aldolase_II/adducin_N"/>
</dbReference>
<comment type="cofactor">
    <cofactor evidence="2">
        <name>Zn(2+)</name>
        <dbReference type="ChEBI" id="CHEBI:29105"/>
    </cofactor>
</comment>
<dbReference type="SMART" id="SM01007">
    <property type="entry name" value="Aldolase_II"/>
    <property type="match status" value="1"/>
</dbReference>
<dbReference type="InterPro" id="IPR050197">
    <property type="entry name" value="Aldolase_class_II_sugar_metab"/>
</dbReference>
<keyword evidence="6" id="KW-0862">Zinc</keyword>
<evidence type="ECO:0000256" key="2">
    <source>
        <dbReference type="ARBA" id="ARBA00001947"/>
    </source>
</evidence>
<dbReference type="InterPro" id="IPR004661">
    <property type="entry name" value="AraD"/>
</dbReference>
<evidence type="ECO:0000256" key="3">
    <source>
        <dbReference type="ARBA" id="ARBA00010037"/>
    </source>
</evidence>
<dbReference type="SUPFAM" id="SSF53639">
    <property type="entry name" value="AraD/HMP-PK domain-like"/>
    <property type="match status" value="1"/>
</dbReference>
<comment type="similarity">
    <text evidence="3">Belongs to the aldolase class II family. AraD/FucA subfamily.</text>
</comment>
<dbReference type="NCBIfam" id="TIGR00760">
    <property type="entry name" value="araD"/>
    <property type="match status" value="1"/>
</dbReference>
<comment type="catalytic activity">
    <reaction evidence="1">
        <text>L-ribulose 5-phosphate = D-xylulose 5-phosphate</text>
        <dbReference type="Rhea" id="RHEA:22368"/>
        <dbReference type="ChEBI" id="CHEBI:57737"/>
        <dbReference type="ChEBI" id="CHEBI:58226"/>
        <dbReference type="EC" id="5.1.3.4"/>
    </reaction>
</comment>
<evidence type="ECO:0000256" key="1">
    <source>
        <dbReference type="ARBA" id="ARBA00001726"/>
    </source>
</evidence>
<dbReference type="CDD" id="cd00398">
    <property type="entry name" value="Aldolase_II"/>
    <property type="match status" value="1"/>
</dbReference>
<dbReference type="PANTHER" id="PTHR22789">
    <property type="entry name" value="FUCULOSE PHOSPHATE ALDOLASE"/>
    <property type="match status" value="1"/>
</dbReference>